<reference evidence="4" key="1">
    <citation type="submission" date="2018-06" db="EMBL/GenBank/DDBJ databases">
        <authorList>
            <person name="Zhirakovskaya E."/>
        </authorList>
    </citation>
    <scope>NUCLEOTIDE SEQUENCE</scope>
</reference>
<feature type="region of interest" description="Disordered" evidence="2">
    <location>
        <begin position="127"/>
        <end position="152"/>
    </location>
</feature>
<dbReference type="InterPro" id="IPR001789">
    <property type="entry name" value="Sig_transdc_resp-reg_receiver"/>
</dbReference>
<dbReference type="SUPFAM" id="SSF52172">
    <property type="entry name" value="CheY-like"/>
    <property type="match status" value="1"/>
</dbReference>
<dbReference type="GO" id="GO:0000160">
    <property type="term" value="P:phosphorelay signal transduction system"/>
    <property type="evidence" value="ECO:0007669"/>
    <property type="project" value="InterPro"/>
</dbReference>
<evidence type="ECO:0000256" key="2">
    <source>
        <dbReference type="SAM" id="MobiDB-lite"/>
    </source>
</evidence>
<accession>A0A3B0V291</accession>
<dbReference type="EMBL" id="UOEV01000010">
    <property type="protein sequence ID" value="VAW31967.1"/>
    <property type="molecule type" value="Genomic_DNA"/>
</dbReference>
<evidence type="ECO:0000313" key="4">
    <source>
        <dbReference type="EMBL" id="VAW31967.1"/>
    </source>
</evidence>
<dbReference type="InterPro" id="IPR050595">
    <property type="entry name" value="Bact_response_regulator"/>
</dbReference>
<proteinExistence type="predicted"/>
<evidence type="ECO:0000259" key="3">
    <source>
        <dbReference type="PROSITE" id="PS50110"/>
    </source>
</evidence>
<dbReference type="InterPro" id="IPR011006">
    <property type="entry name" value="CheY-like_superfamily"/>
</dbReference>
<sequence>MAQNITILVVEDDPILKNLLGRTFSGTYHVFFASNGKEALTILKEHTPSIILLDIMMPDMDGFTFMEQVNTHPEIAEKHVPIMIVSNLGQQKDVEHAKELGAKEYLVKAEVSVEEIVAKIQEMLSAGQSTNSADNGSVEPAPVPMQSPEQSI</sequence>
<evidence type="ECO:0000256" key="1">
    <source>
        <dbReference type="ARBA" id="ARBA00022553"/>
    </source>
</evidence>
<keyword evidence="1" id="KW-0597">Phosphoprotein</keyword>
<protein>
    <recommendedName>
        <fullName evidence="3">Response regulatory domain-containing protein</fullName>
    </recommendedName>
</protein>
<dbReference type="Pfam" id="PF00072">
    <property type="entry name" value="Response_reg"/>
    <property type="match status" value="1"/>
</dbReference>
<dbReference type="PROSITE" id="PS50110">
    <property type="entry name" value="RESPONSE_REGULATORY"/>
    <property type="match status" value="1"/>
</dbReference>
<dbReference type="CDD" id="cd17574">
    <property type="entry name" value="REC_OmpR"/>
    <property type="match status" value="1"/>
</dbReference>
<gene>
    <name evidence="4" type="ORF">MNBD_CPR01-250</name>
</gene>
<dbReference type="Gene3D" id="3.40.50.2300">
    <property type="match status" value="1"/>
</dbReference>
<feature type="domain" description="Response regulatory" evidence="3">
    <location>
        <begin position="6"/>
        <end position="123"/>
    </location>
</feature>
<dbReference type="PANTHER" id="PTHR44591:SF3">
    <property type="entry name" value="RESPONSE REGULATORY DOMAIN-CONTAINING PROTEIN"/>
    <property type="match status" value="1"/>
</dbReference>
<dbReference type="SMART" id="SM00448">
    <property type="entry name" value="REC"/>
    <property type="match status" value="1"/>
</dbReference>
<dbReference type="AlphaFoldDB" id="A0A3B0V291"/>
<dbReference type="PANTHER" id="PTHR44591">
    <property type="entry name" value="STRESS RESPONSE REGULATOR PROTEIN 1"/>
    <property type="match status" value="1"/>
</dbReference>
<name>A0A3B0V291_9ZZZZ</name>
<organism evidence="4">
    <name type="scientific">hydrothermal vent metagenome</name>
    <dbReference type="NCBI Taxonomy" id="652676"/>
    <lineage>
        <taxon>unclassified sequences</taxon>
        <taxon>metagenomes</taxon>
        <taxon>ecological metagenomes</taxon>
    </lineage>
</organism>